<feature type="transmembrane region" description="Helical" evidence="11">
    <location>
        <begin position="88"/>
        <end position="109"/>
    </location>
</feature>
<dbReference type="FunFam" id="1.20.1250.20:FF:000001">
    <property type="entry name" value="Dicarboxylate MFS transporter"/>
    <property type="match status" value="1"/>
</dbReference>
<dbReference type="RefSeq" id="WP_084433635.1">
    <property type="nucleotide sequence ID" value="NZ_FWXV01000012.1"/>
</dbReference>
<comment type="function">
    <text evidence="9">May be a proton symporter involved in the uptake of osmolytes such as proline and glycine betaine.</text>
</comment>
<dbReference type="Pfam" id="PF00083">
    <property type="entry name" value="Sugar_tr"/>
    <property type="match status" value="1"/>
</dbReference>
<evidence type="ECO:0000256" key="3">
    <source>
        <dbReference type="ARBA" id="ARBA00022448"/>
    </source>
</evidence>
<comment type="similarity">
    <text evidence="2">Belongs to the major facilitator superfamily. Metabolite:H+ Symporter (MHS) family (TC 2.A.1.6) family.</text>
</comment>
<dbReference type="PANTHER" id="PTHR43045">
    <property type="entry name" value="SHIKIMATE TRANSPORTER"/>
    <property type="match status" value="1"/>
</dbReference>
<feature type="transmembrane region" description="Helical" evidence="11">
    <location>
        <begin position="54"/>
        <end position="76"/>
    </location>
</feature>
<evidence type="ECO:0000313" key="13">
    <source>
        <dbReference type="EMBL" id="SMD25784.1"/>
    </source>
</evidence>
<feature type="transmembrane region" description="Helical" evidence="11">
    <location>
        <begin position="307"/>
        <end position="326"/>
    </location>
</feature>
<dbReference type="GO" id="GO:0005886">
    <property type="term" value="C:plasma membrane"/>
    <property type="evidence" value="ECO:0007669"/>
    <property type="project" value="UniProtKB-SubCell"/>
</dbReference>
<feature type="transmembrane region" description="Helical" evidence="11">
    <location>
        <begin position="15"/>
        <end position="42"/>
    </location>
</feature>
<dbReference type="AlphaFoldDB" id="A0A1W2FVF9"/>
<dbReference type="CDD" id="cd17369">
    <property type="entry name" value="MFS_ShiA_like"/>
    <property type="match status" value="1"/>
</dbReference>
<dbReference type="Gene3D" id="1.20.1250.20">
    <property type="entry name" value="MFS general substrate transporter like domains"/>
    <property type="match status" value="2"/>
</dbReference>
<gene>
    <name evidence="13" type="ORF">SAMN05661093_09363</name>
</gene>
<evidence type="ECO:0000259" key="12">
    <source>
        <dbReference type="PROSITE" id="PS50850"/>
    </source>
</evidence>
<feature type="transmembrane region" description="Helical" evidence="11">
    <location>
        <begin position="187"/>
        <end position="207"/>
    </location>
</feature>
<dbReference type="InterPro" id="IPR011701">
    <property type="entry name" value="MFS"/>
</dbReference>
<keyword evidence="14" id="KW-1185">Reference proteome</keyword>
<dbReference type="SUPFAM" id="SSF103473">
    <property type="entry name" value="MFS general substrate transporter"/>
    <property type="match status" value="1"/>
</dbReference>
<feature type="transmembrane region" description="Helical" evidence="11">
    <location>
        <begin position="398"/>
        <end position="419"/>
    </location>
</feature>
<keyword evidence="7 11" id="KW-1133">Transmembrane helix</keyword>
<accession>A0A1W2FVF9</accession>
<feature type="transmembrane region" description="Helical" evidence="11">
    <location>
        <begin position="275"/>
        <end position="295"/>
    </location>
</feature>
<dbReference type="InterPro" id="IPR020846">
    <property type="entry name" value="MFS_dom"/>
</dbReference>
<evidence type="ECO:0000256" key="7">
    <source>
        <dbReference type="ARBA" id="ARBA00022989"/>
    </source>
</evidence>
<evidence type="ECO:0000256" key="6">
    <source>
        <dbReference type="ARBA" id="ARBA00022847"/>
    </source>
</evidence>
<evidence type="ECO:0000256" key="9">
    <source>
        <dbReference type="ARBA" id="ARBA00037295"/>
    </source>
</evidence>
<keyword evidence="5 11" id="KW-0812">Transmembrane</keyword>
<feature type="transmembrane region" description="Helical" evidence="11">
    <location>
        <begin position="332"/>
        <end position="350"/>
    </location>
</feature>
<dbReference type="InterPro" id="IPR005828">
    <property type="entry name" value="MFS_sugar_transport-like"/>
</dbReference>
<proteinExistence type="inferred from homology"/>
<evidence type="ECO:0000256" key="4">
    <source>
        <dbReference type="ARBA" id="ARBA00022475"/>
    </source>
</evidence>
<organism evidence="13 14">
    <name type="scientific">Kibdelosporangium aridum</name>
    <dbReference type="NCBI Taxonomy" id="2030"/>
    <lineage>
        <taxon>Bacteria</taxon>
        <taxon>Bacillati</taxon>
        <taxon>Actinomycetota</taxon>
        <taxon>Actinomycetes</taxon>
        <taxon>Pseudonocardiales</taxon>
        <taxon>Pseudonocardiaceae</taxon>
        <taxon>Kibdelosporangium</taxon>
    </lineage>
</organism>
<feature type="transmembrane region" description="Helical" evidence="11">
    <location>
        <begin position="371"/>
        <end position="392"/>
    </location>
</feature>
<dbReference type="GO" id="GO:0015293">
    <property type="term" value="F:symporter activity"/>
    <property type="evidence" value="ECO:0007669"/>
    <property type="project" value="UniProtKB-KW"/>
</dbReference>
<sequence length="431" mass="45203">MSASSTVTPVRGRRVALAAMVAASIEWYDFFIYATAAALVFGKAFFPGVSPVSATLASFATFGVGFAARPLGGIVFGHFGDKLGRKPMLVVSLLLMAVSTTLIGLLPTYASIGVFAPFALVLLRICQGLAIGGQWGGAMLLAIESAPPGKRGLYGSFVQVGVPIGMVLGNTVFLVVAAIVSPAQFDAWGWRIPFLLSSVTALIAFYIHRRVDDTPEYLAAESPGRRRSPVIEVVRRHPTAVLFASSVYIVLSAAFYILAAGLLDYGTRTLGIPKSSMLLAVLVSVSSMVLTLPLFAALSDRVGRKPVFAVGAVATGISVFAVFPLVETLNVGLAILGLVITMTTIAMMYGPQAALFAEMFPAHLRYSGASLGYQIANVIGGGFAPFVMVLLLESTGSSLSVAVYIAVLAVIALVALAFISDRHEVDAEVSR</sequence>
<dbReference type="InterPro" id="IPR036259">
    <property type="entry name" value="MFS_trans_sf"/>
</dbReference>
<dbReference type="OrthoDB" id="8953821at2"/>
<feature type="domain" description="Major facilitator superfamily (MFS) profile" evidence="12">
    <location>
        <begin position="15"/>
        <end position="424"/>
    </location>
</feature>
<dbReference type="Proteomes" id="UP000192674">
    <property type="component" value="Unassembled WGS sequence"/>
</dbReference>
<dbReference type="EMBL" id="FWXV01000012">
    <property type="protein sequence ID" value="SMD25784.1"/>
    <property type="molecule type" value="Genomic_DNA"/>
</dbReference>
<evidence type="ECO:0000256" key="5">
    <source>
        <dbReference type="ARBA" id="ARBA00022692"/>
    </source>
</evidence>
<evidence type="ECO:0000256" key="2">
    <source>
        <dbReference type="ARBA" id="ARBA00008240"/>
    </source>
</evidence>
<keyword evidence="4" id="KW-1003">Cell membrane</keyword>
<keyword evidence="3" id="KW-0813">Transport</keyword>
<reference evidence="13 14" key="1">
    <citation type="submission" date="2017-04" db="EMBL/GenBank/DDBJ databases">
        <authorList>
            <person name="Afonso C.L."/>
            <person name="Miller P.J."/>
            <person name="Scott M.A."/>
            <person name="Spackman E."/>
            <person name="Goraichik I."/>
            <person name="Dimitrov K.M."/>
            <person name="Suarez D.L."/>
            <person name="Swayne D.E."/>
        </authorList>
    </citation>
    <scope>NUCLEOTIDE SEQUENCE [LARGE SCALE GENOMIC DNA]</scope>
    <source>
        <strain evidence="13 14">DSM 43828</strain>
    </source>
</reference>
<comment type="subcellular location">
    <subcellularLocation>
        <location evidence="1">Cell membrane</location>
        <topology evidence="1">Multi-pass membrane protein</topology>
    </subcellularLocation>
</comment>
<dbReference type="PANTHER" id="PTHR43045:SF1">
    <property type="entry name" value="SHIKIMATE TRANSPORTER"/>
    <property type="match status" value="1"/>
</dbReference>
<feature type="transmembrane region" description="Helical" evidence="11">
    <location>
        <begin position="153"/>
        <end position="181"/>
    </location>
</feature>
<protein>
    <recommendedName>
        <fullName evidence="10">Putative proline/betaine transporter</fullName>
    </recommendedName>
</protein>
<keyword evidence="6" id="KW-0769">Symport</keyword>
<dbReference type="PROSITE" id="PS50850">
    <property type="entry name" value="MFS"/>
    <property type="match status" value="1"/>
</dbReference>
<feature type="transmembrane region" description="Helical" evidence="11">
    <location>
        <begin position="240"/>
        <end position="263"/>
    </location>
</feature>
<evidence type="ECO:0000256" key="10">
    <source>
        <dbReference type="ARBA" id="ARBA00039918"/>
    </source>
</evidence>
<keyword evidence="8 11" id="KW-0472">Membrane</keyword>
<evidence type="ECO:0000256" key="1">
    <source>
        <dbReference type="ARBA" id="ARBA00004651"/>
    </source>
</evidence>
<dbReference type="Pfam" id="PF07690">
    <property type="entry name" value="MFS_1"/>
    <property type="match status" value="1"/>
</dbReference>
<evidence type="ECO:0000256" key="8">
    <source>
        <dbReference type="ARBA" id="ARBA00023136"/>
    </source>
</evidence>
<feature type="transmembrane region" description="Helical" evidence="11">
    <location>
        <begin position="115"/>
        <end position="141"/>
    </location>
</feature>
<name>A0A1W2FVF9_KIBAR</name>
<evidence type="ECO:0000256" key="11">
    <source>
        <dbReference type="SAM" id="Phobius"/>
    </source>
</evidence>
<evidence type="ECO:0000313" key="14">
    <source>
        <dbReference type="Proteomes" id="UP000192674"/>
    </source>
</evidence>